<evidence type="ECO:0000256" key="1">
    <source>
        <dbReference type="ARBA" id="ARBA00010923"/>
    </source>
</evidence>
<dbReference type="InterPro" id="IPR007374">
    <property type="entry name" value="ASCH_domain"/>
</dbReference>
<dbReference type="SUPFAM" id="SSF116734">
    <property type="entry name" value="DNA methylase specificity domain"/>
    <property type="match status" value="2"/>
</dbReference>
<name>A0A0E3SGE4_9EURY</name>
<reference evidence="5 6" key="1">
    <citation type="submission" date="2014-07" db="EMBL/GenBank/DDBJ databases">
        <title>Methanogenic archaea and the global carbon cycle.</title>
        <authorList>
            <person name="Henriksen J.R."/>
            <person name="Luke J."/>
            <person name="Reinhart S."/>
            <person name="Benedict M.N."/>
            <person name="Youngblut N.D."/>
            <person name="Metcalf M.E."/>
            <person name="Whitaker R.J."/>
            <person name="Metcalf W.W."/>
        </authorList>
    </citation>
    <scope>NUCLEOTIDE SEQUENCE [LARGE SCALE GENOMIC DNA]</scope>
    <source>
        <strain evidence="5 6">HB-1</strain>
    </source>
</reference>
<dbReference type="EMBL" id="CP009516">
    <property type="protein sequence ID" value="AKB80186.1"/>
    <property type="molecule type" value="Genomic_DNA"/>
</dbReference>
<dbReference type="REBASE" id="109286">
    <property type="entry name" value="S.MhoHB1ORF3702P"/>
</dbReference>
<keyword evidence="3" id="KW-0238">DNA-binding</keyword>
<dbReference type="Gene3D" id="2.30.130.30">
    <property type="entry name" value="Hypothetical protein"/>
    <property type="match status" value="1"/>
</dbReference>
<evidence type="ECO:0000256" key="3">
    <source>
        <dbReference type="ARBA" id="ARBA00023125"/>
    </source>
</evidence>
<dbReference type="GO" id="GO:0009035">
    <property type="term" value="F:type I site-specific deoxyribonuclease activity"/>
    <property type="evidence" value="ECO:0007669"/>
    <property type="project" value="UniProtKB-EC"/>
</dbReference>
<organism evidence="5 6">
    <name type="scientific">Methanosarcina horonobensis HB-1 = JCM 15518</name>
    <dbReference type="NCBI Taxonomy" id="1434110"/>
    <lineage>
        <taxon>Archaea</taxon>
        <taxon>Methanobacteriati</taxon>
        <taxon>Methanobacteriota</taxon>
        <taxon>Stenosarchaea group</taxon>
        <taxon>Methanomicrobia</taxon>
        <taxon>Methanosarcinales</taxon>
        <taxon>Methanosarcinaceae</taxon>
        <taxon>Methanosarcina</taxon>
    </lineage>
</organism>
<dbReference type="CDD" id="cd17497">
    <property type="entry name" value="RMtype1_S_TteMORF1547P-TRD2-CR2_like"/>
    <property type="match status" value="1"/>
</dbReference>
<keyword evidence="6" id="KW-1185">Reference proteome</keyword>
<evidence type="ECO:0000313" key="5">
    <source>
        <dbReference type="EMBL" id="AKB80186.1"/>
    </source>
</evidence>
<protein>
    <submittedName>
        <fullName evidence="5">Type I restriction-modification system, specificity subunit S</fullName>
        <ecNumber evidence="5">3.1.21.3</ecNumber>
    </submittedName>
</protein>
<dbReference type="SUPFAM" id="SSF88697">
    <property type="entry name" value="PUA domain-like"/>
    <property type="match status" value="1"/>
</dbReference>
<dbReference type="CDD" id="cd17524">
    <property type="entry name" value="RMtype1_S_EcoUTORF5051P-TRD2-CR2_like"/>
    <property type="match status" value="1"/>
</dbReference>
<comment type="similarity">
    <text evidence="1">Belongs to the type-I restriction system S methylase family.</text>
</comment>
<accession>A0A0E3SGE4</accession>
<evidence type="ECO:0000259" key="4">
    <source>
        <dbReference type="SMART" id="SM01022"/>
    </source>
</evidence>
<dbReference type="PANTHER" id="PTHR43140">
    <property type="entry name" value="TYPE-1 RESTRICTION ENZYME ECOKI SPECIFICITY PROTEIN"/>
    <property type="match status" value="1"/>
</dbReference>
<dbReference type="Gene3D" id="3.90.220.20">
    <property type="entry name" value="DNA methylase specificity domains"/>
    <property type="match status" value="2"/>
</dbReference>
<dbReference type="GeneID" id="24833058"/>
<dbReference type="EC" id="3.1.21.3" evidence="5"/>
<dbReference type="PATRIC" id="fig|1434110.4.peg.4728"/>
<dbReference type="HOGENOM" id="CLU_021095_10_2_2"/>
<sequence length="676" mass="77360">MNVLLSIKPIYVNEILAGKKIFEFRKSIFKKKDISKVFIYSSSPVKKIVASFEIARIIADSPQKLWDKCQKYGGISENDFFDYFKNSDIGYAIEITNLNELSEPINPYKLKKNFRPPQSYCYLPLDYFENKSINSISRVKNQDIVILESDNEYLTNSNDNNNNSKTQKQTKFFNGNEFQKMTELSEELLKNSIIKEEKVGWVETELDQIAEIIMGQSPPSSTYNENSIGLPFFQGKAEFTELHPIVSKWCLEPNKIAETNDILISVRAPVGATNIANQKCCIGRGLAAIRYPHCNKYVFYFLRLIENELDEKGTGTTFKAISGAVLKSEKIPFAPLPEQRSIVSKIEQLFSELDNGISNLKLAQEQLKVYRQAVLKKAFEGELTKKWREQQTDLPNAGELLQRIRKEKEKAAKVSGKKLKQVKPFTENELEDLNRLPSEWNWVKIGDLTLGVEYGTSAKSKESGDVAVLRMGNIQNGRFDWSNLVYSRDKIEIEKYLLRRDDVLFNRTNSPELVGKTAVYKGERPAIFAGYLIRINQLPELVVADYLNYFLNCHIAKVHGNSVKTDGVNQSNINGEKLGNYPFPLCSLSEQQAIVQEIETRLSICDKIEQDIETNLEKAEALRQSILKKAFEGKLLNERELAEVQGAEDWEPAEVLLERIRRKEQGMKKMEKENEL</sequence>
<gene>
    <name evidence="5" type="ORF">MSHOH_3703</name>
</gene>
<feature type="domain" description="ASCH" evidence="4">
    <location>
        <begin position="5"/>
        <end position="99"/>
    </location>
</feature>
<proteinExistence type="inferred from homology"/>
<dbReference type="KEGG" id="mhor:MSHOH_3703"/>
<dbReference type="InterPro" id="IPR051212">
    <property type="entry name" value="Type-I_RE_S_subunit"/>
</dbReference>
<keyword evidence="2" id="KW-0680">Restriction system</keyword>
<dbReference type="RefSeq" id="WP_239451072.1">
    <property type="nucleotide sequence ID" value="NZ_CP009516.1"/>
</dbReference>
<dbReference type="InterPro" id="IPR015947">
    <property type="entry name" value="PUA-like_sf"/>
</dbReference>
<keyword evidence="5" id="KW-0378">Hydrolase</keyword>
<dbReference type="AlphaFoldDB" id="A0A0E3SGE4"/>
<dbReference type="PANTHER" id="PTHR43140:SF1">
    <property type="entry name" value="TYPE I RESTRICTION ENZYME ECOKI SPECIFICITY SUBUNIT"/>
    <property type="match status" value="1"/>
</dbReference>
<evidence type="ECO:0000256" key="2">
    <source>
        <dbReference type="ARBA" id="ARBA00022747"/>
    </source>
</evidence>
<dbReference type="Proteomes" id="UP000033101">
    <property type="component" value="Chromosome"/>
</dbReference>
<dbReference type="GO" id="GO:0003677">
    <property type="term" value="F:DNA binding"/>
    <property type="evidence" value="ECO:0007669"/>
    <property type="project" value="UniProtKB-KW"/>
</dbReference>
<evidence type="ECO:0000313" key="6">
    <source>
        <dbReference type="Proteomes" id="UP000033101"/>
    </source>
</evidence>
<dbReference type="InterPro" id="IPR000055">
    <property type="entry name" value="Restrct_endonuc_typeI_TRD"/>
</dbReference>
<dbReference type="SMART" id="SM01022">
    <property type="entry name" value="ASCH"/>
    <property type="match status" value="1"/>
</dbReference>
<dbReference type="Pfam" id="PF01420">
    <property type="entry name" value="Methylase_S"/>
    <property type="match status" value="2"/>
</dbReference>
<dbReference type="STRING" id="1434110.MSHOH_3703"/>
<dbReference type="InterPro" id="IPR044946">
    <property type="entry name" value="Restrct_endonuc_typeI_TRD_sf"/>
</dbReference>
<dbReference type="GO" id="GO:0009307">
    <property type="term" value="P:DNA restriction-modification system"/>
    <property type="evidence" value="ECO:0007669"/>
    <property type="project" value="UniProtKB-KW"/>
</dbReference>